<sequence length="607" mass="68545">MFCFPISPQKRLRSNPFASFVIHAEFPSNPNQYLPNISEHKIQNEPDSLIDDPSSIFFDPNEKPGFVYTSTASYTNNFDYKQYIPGPENTNTIDEKRLSKVADKSLQENSVSSEYDDSLDTTQSLPNTPSVKSETGIFQKQFSNRNNVLCAENLESDRIYCNSFEEDFTEAIEFHSALKGIDHRNSIPDPSLVDDYSELHLYEDELLYNCDFRNKGYNSESESVKTYQDSGIYDDDVFLESPKPMTSEELESVTEQLFARENGISESKKRGMDLERFSAFKTPNSSRHNSLELIVTPQSPKMPSFKKPAEMNSGKRSSNKYSHIQAKVQCHRREERSVSPGIPLRKKSPTQAKPPSIKTALCKPTQKPPKLNEIKPKVDSLSNINYVPGGGESKVFTERLTFRQKAEPRTDTHGIEMYAHLPEEFQEIARRLARQDSQLKKQNRGRSASRSHSSSFAVSSRQSSVSPERGRSRTRRTSRKLTPGNSISDIFAKVNSNKQLGSPVKPTRPSLSRSSSIRSIPNTPNLYKQHPASAIRSEKSPTASPARSPGRTTESKTLLLNYNEQLNTLKNRNKVSTVAKADRMPSPVMKLYQFTTQNDSFGSLISN</sequence>
<feature type="compositionally biased region" description="Polar residues" evidence="1">
    <location>
        <begin position="483"/>
        <end position="500"/>
    </location>
</feature>
<feature type="region of interest" description="Disordered" evidence="1">
    <location>
        <begin position="437"/>
        <end position="557"/>
    </location>
</feature>
<feature type="region of interest" description="Disordered" evidence="1">
    <location>
        <begin position="298"/>
        <end position="373"/>
    </location>
</feature>
<name>A0ABM4CYS9_HYDVU</name>
<accession>A0ABM4CYS9</accession>
<feature type="compositionally biased region" description="Polar residues" evidence="1">
    <location>
        <begin position="120"/>
        <end position="132"/>
    </location>
</feature>
<dbReference type="Proteomes" id="UP001652625">
    <property type="component" value="Chromosome 11"/>
</dbReference>
<evidence type="ECO:0000313" key="3">
    <source>
        <dbReference type="RefSeq" id="XP_065667123.1"/>
    </source>
</evidence>
<dbReference type="GeneID" id="100205793"/>
<feature type="compositionally biased region" description="Low complexity" evidence="1">
    <location>
        <begin position="507"/>
        <end position="525"/>
    </location>
</feature>
<evidence type="ECO:0000313" key="2">
    <source>
        <dbReference type="Proteomes" id="UP001652625"/>
    </source>
</evidence>
<evidence type="ECO:0000256" key="1">
    <source>
        <dbReference type="SAM" id="MobiDB-lite"/>
    </source>
</evidence>
<proteinExistence type="predicted"/>
<keyword evidence="2" id="KW-1185">Reference proteome</keyword>
<feature type="compositionally biased region" description="Low complexity" evidence="1">
    <location>
        <begin position="450"/>
        <end position="466"/>
    </location>
</feature>
<feature type="region of interest" description="Disordered" evidence="1">
    <location>
        <begin position="105"/>
        <end position="132"/>
    </location>
</feature>
<dbReference type="RefSeq" id="XP_065667123.1">
    <property type="nucleotide sequence ID" value="XM_065811051.1"/>
</dbReference>
<reference evidence="3" key="1">
    <citation type="submission" date="2025-08" db="UniProtKB">
        <authorList>
            <consortium name="RefSeq"/>
        </authorList>
    </citation>
    <scope>IDENTIFICATION</scope>
</reference>
<organism evidence="2 3">
    <name type="scientific">Hydra vulgaris</name>
    <name type="common">Hydra</name>
    <name type="synonym">Hydra attenuata</name>
    <dbReference type="NCBI Taxonomy" id="6087"/>
    <lineage>
        <taxon>Eukaryota</taxon>
        <taxon>Metazoa</taxon>
        <taxon>Cnidaria</taxon>
        <taxon>Hydrozoa</taxon>
        <taxon>Hydroidolina</taxon>
        <taxon>Anthoathecata</taxon>
        <taxon>Aplanulata</taxon>
        <taxon>Hydridae</taxon>
        <taxon>Hydra</taxon>
    </lineage>
</organism>
<gene>
    <name evidence="3" type="primary">LOC100205793</name>
</gene>
<feature type="compositionally biased region" description="Polar residues" evidence="1">
    <location>
        <begin position="540"/>
        <end position="557"/>
    </location>
</feature>
<protein>
    <submittedName>
        <fullName evidence="3">Uncharacterized protein LOC100205793</fullName>
    </submittedName>
</protein>